<dbReference type="STRING" id="880072.Desac_1487"/>
<dbReference type="InterPro" id="IPR018774">
    <property type="entry name" value="Phage_Mu_GpT"/>
</dbReference>
<evidence type="ECO:0000259" key="1">
    <source>
        <dbReference type="Pfam" id="PF10124"/>
    </source>
</evidence>
<feature type="domain" description="Bacteriophage Mu GpT" evidence="1">
    <location>
        <begin position="8"/>
        <end position="295"/>
    </location>
</feature>
<evidence type="ECO:0000313" key="2">
    <source>
        <dbReference type="EMBL" id="AEB09342.1"/>
    </source>
</evidence>
<dbReference type="Pfam" id="PF10124">
    <property type="entry name" value="Mu-like_gpT"/>
    <property type="match status" value="1"/>
</dbReference>
<dbReference type="RefSeq" id="WP_013706452.1">
    <property type="nucleotide sequence ID" value="NC_015388.1"/>
</dbReference>
<dbReference type="eggNOG" id="COG4397">
    <property type="taxonomic scope" value="Bacteria"/>
</dbReference>
<protein>
    <submittedName>
        <fullName evidence="2">Mu-like major head subunit gpT, prophage protein</fullName>
    </submittedName>
</protein>
<sequence>MIINRANLASMYVALNTVFNNAFEGAPSYHEKIAMLVPSNTRYNDYKFMMQFPMLREWIGDRQIRNLAAASFQIANRDYEATVEVDSNDIEDDQLGVYHPIVAELGRAARQHPDLLLATLISEGFTTPCYDGKTFFATDHPVASGTQSNNGGGSGTAWYLFDATRAIKPFIFQRRSLPRLISQDSPDDEHAFMRKKFRYGVDYRGAVGYGLWQLAYGSKDTLNTTNYIAARAAMMQLTNDEGTPLGVAPNLLVVPPALEGQAKELLHADFMGVTGEGTKTNVWRGTAEVLVVPWLK</sequence>
<accession>F2NCR1</accession>
<name>F2NCR1_DESAR</name>
<dbReference type="EMBL" id="CP002629">
    <property type="protein sequence ID" value="AEB09342.1"/>
    <property type="molecule type" value="Genomic_DNA"/>
</dbReference>
<evidence type="ECO:0000313" key="3">
    <source>
        <dbReference type="Proteomes" id="UP000000483"/>
    </source>
</evidence>
<dbReference type="Proteomes" id="UP000000483">
    <property type="component" value="Chromosome"/>
</dbReference>
<dbReference type="KEGG" id="dao:Desac_1487"/>
<dbReference type="OrthoDB" id="9804833at2"/>
<gene>
    <name evidence="2" type="ordered locus">Desac_1487</name>
</gene>
<reference evidence="3" key="2">
    <citation type="submission" date="2011-03" db="EMBL/GenBank/DDBJ databases">
        <title>The complete genome of Desulfobacca acetoxidans DSM 11109.</title>
        <authorList>
            <consortium name="US DOE Joint Genome Institute (JGI-PGF)"/>
            <person name="Lucas S."/>
            <person name="Copeland A."/>
            <person name="Lapidus A."/>
            <person name="Bruce D."/>
            <person name="Goodwin L."/>
            <person name="Pitluck S."/>
            <person name="Peters L."/>
            <person name="Kyrpides N."/>
            <person name="Mavromatis K."/>
            <person name="Ivanova N."/>
            <person name="Ovchinnikova G."/>
            <person name="Teshima H."/>
            <person name="Detter J.C."/>
            <person name="Han C."/>
            <person name="Land M."/>
            <person name="Hauser L."/>
            <person name="Markowitz V."/>
            <person name="Cheng J.-F."/>
            <person name="Hugenholtz P."/>
            <person name="Woyke T."/>
            <person name="Wu D."/>
            <person name="Spring S."/>
            <person name="Schueler E."/>
            <person name="Brambilla E."/>
            <person name="Klenk H.-P."/>
            <person name="Eisen J.A."/>
        </authorList>
    </citation>
    <scope>NUCLEOTIDE SEQUENCE [LARGE SCALE GENOMIC DNA]</scope>
    <source>
        <strain evidence="3">ATCC 700848 / DSM 11109 / ASRB2</strain>
    </source>
</reference>
<dbReference type="HOGENOM" id="CLU_070805_0_0_7"/>
<organism evidence="2 3">
    <name type="scientific">Desulfobacca acetoxidans (strain ATCC 700848 / DSM 11109 / ASRB2)</name>
    <dbReference type="NCBI Taxonomy" id="880072"/>
    <lineage>
        <taxon>Bacteria</taxon>
        <taxon>Pseudomonadati</taxon>
        <taxon>Thermodesulfobacteriota</taxon>
        <taxon>Desulfobaccia</taxon>
        <taxon>Desulfobaccales</taxon>
        <taxon>Desulfobaccaceae</taxon>
        <taxon>Desulfobacca</taxon>
    </lineage>
</organism>
<reference evidence="2 3" key="1">
    <citation type="journal article" date="2011" name="Stand. Genomic Sci.">
        <title>Complete genome sequence of the acetate-degrading sulfate reducer Desulfobacca acetoxidans type strain (ASRB2).</title>
        <authorList>
            <person name="Goker M."/>
            <person name="Teshima H."/>
            <person name="Lapidus A."/>
            <person name="Nolan M."/>
            <person name="Lucas S."/>
            <person name="Hammon N."/>
            <person name="Deshpande S."/>
            <person name="Cheng J.F."/>
            <person name="Tapia R."/>
            <person name="Han C."/>
            <person name="Goodwin L."/>
            <person name="Pitluck S."/>
            <person name="Huntemann M."/>
            <person name="Liolios K."/>
            <person name="Ivanova N."/>
            <person name="Pagani I."/>
            <person name="Mavromatis K."/>
            <person name="Ovchinikova G."/>
            <person name="Pati A."/>
            <person name="Chen A."/>
            <person name="Palaniappan K."/>
            <person name="Land M."/>
            <person name="Hauser L."/>
            <person name="Brambilla E.M."/>
            <person name="Rohde M."/>
            <person name="Spring S."/>
            <person name="Detter J.C."/>
            <person name="Woyke T."/>
            <person name="Bristow J."/>
            <person name="Eisen J.A."/>
            <person name="Markowitz V."/>
            <person name="Hugenholtz P."/>
            <person name="Kyrpides N.C."/>
            <person name="Klenk H.P."/>
        </authorList>
    </citation>
    <scope>NUCLEOTIDE SEQUENCE [LARGE SCALE GENOMIC DNA]</scope>
    <source>
        <strain evidence="3">ATCC 700848 / DSM 11109 / ASRB2</strain>
    </source>
</reference>
<dbReference type="AlphaFoldDB" id="F2NCR1"/>
<proteinExistence type="predicted"/>
<keyword evidence="3" id="KW-1185">Reference proteome</keyword>